<keyword evidence="9" id="KW-0407">Ion channel</keyword>
<evidence type="ECO:0000256" key="8">
    <source>
        <dbReference type="ARBA" id="ARBA00023214"/>
    </source>
</evidence>
<feature type="transmembrane region" description="Helical" evidence="10">
    <location>
        <begin position="345"/>
        <end position="368"/>
    </location>
</feature>
<evidence type="ECO:0000256" key="7">
    <source>
        <dbReference type="ARBA" id="ARBA00023173"/>
    </source>
</evidence>
<evidence type="ECO:0000313" key="11">
    <source>
        <dbReference type="EMBL" id="MDO8105772.1"/>
    </source>
</evidence>
<name>A0ABT9D4X9_9CELL</name>
<keyword evidence="2" id="KW-0813">Transport</keyword>
<keyword evidence="3 10" id="KW-0812">Transmembrane</keyword>
<keyword evidence="12" id="KW-1185">Reference proteome</keyword>
<dbReference type="PRINTS" id="PR00762">
    <property type="entry name" value="CLCHANNEL"/>
</dbReference>
<feature type="transmembrane region" description="Helical" evidence="10">
    <location>
        <begin position="63"/>
        <end position="82"/>
    </location>
</feature>
<evidence type="ECO:0000256" key="9">
    <source>
        <dbReference type="ARBA" id="ARBA00023303"/>
    </source>
</evidence>
<evidence type="ECO:0000256" key="3">
    <source>
        <dbReference type="ARBA" id="ARBA00022692"/>
    </source>
</evidence>
<proteinExistence type="predicted"/>
<dbReference type="EMBL" id="JAUQYP010000001">
    <property type="protein sequence ID" value="MDO8105772.1"/>
    <property type="molecule type" value="Genomic_DNA"/>
</dbReference>
<feature type="transmembrane region" description="Helical" evidence="10">
    <location>
        <begin position="303"/>
        <end position="325"/>
    </location>
</feature>
<dbReference type="InterPro" id="IPR014743">
    <property type="entry name" value="Cl-channel_core"/>
</dbReference>
<gene>
    <name evidence="11" type="ORF">Q6348_01010</name>
</gene>
<dbReference type="Proteomes" id="UP001232536">
    <property type="component" value="Unassembled WGS sequence"/>
</dbReference>
<evidence type="ECO:0000256" key="4">
    <source>
        <dbReference type="ARBA" id="ARBA00022989"/>
    </source>
</evidence>
<evidence type="ECO:0000256" key="2">
    <source>
        <dbReference type="ARBA" id="ARBA00022448"/>
    </source>
</evidence>
<feature type="transmembrane region" description="Helical" evidence="10">
    <location>
        <begin position="197"/>
        <end position="215"/>
    </location>
</feature>
<feature type="transmembrane region" description="Helical" evidence="10">
    <location>
        <begin position="408"/>
        <end position="424"/>
    </location>
</feature>
<dbReference type="RefSeq" id="WP_304599478.1">
    <property type="nucleotide sequence ID" value="NZ_JAUQYP010000001.1"/>
</dbReference>
<dbReference type="Pfam" id="PF00654">
    <property type="entry name" value="Voltage_CLC"/>
    <property type="match status" value="1"/>
</dbReference>
<dbReference type="SUPFAM" id="SSF81340">
    <property type="entry name" value="Clc chloride channel"/>
    <property type="match status" value="1"/>
</dbReference>
<dbReference type="PANTHER" id="PTHR43427:SF6">
    <property type="entry name" value="CHLORIDE CHANNEL PROTEIN CLC-E"/>
    <property type="match status" value="1"/>
</dbReference>
<feature type="transmembrane region" description="Helical" evidence="10">
    <location>
        <begin position="12"/>
        <end position="43"/>
    </location>
</feature>
<keyword evidence="8" id="KW-0868">Chloride</keyword>
<keyword evidence="4 10" id="KW-1133">Transmembrane helix</keyword>
<dbReference type="PANTHER" id="PTHR43427">
    <property type="entry name" value="CHLORIDE CHANNEL PROTEIN CLC-E"/>
    <property type="match status" value="1"/>
</dbReference>
<keyword evidence="6 10" id="KW-0472">Membrane</keyword>
<dbReference type="InterPro" id="IPR046342">
    <property type="entry name" value="CBS_dom_sf"/>
</dbReference>
<keyword evidence="5" id="KW-0406">Ion transport</keyword>
<sequence length="602" mass="62739">MTAIGRRMRAEVVTAVLALAVGVVAGLGAVAFRALISLVHNLFFGGRLSLTYDALVHTDPSRWGVGVILVPVVGALAVVVLVKRFAPEAKGHGVPEVIDAIHFKGGRIRPRVAGVKALASSISIGSGGSVGREGPIIQIGATFGSILAQWLKLPEWQRLTLIAAGGGGGIAATFNTPIGGVIFAAEILIVEISARTLIPVLIATGTASVIAGLFFGDQPSFVIPALTIDPPAVSPMSLVGYSLLAILLGLVGWLYTRSIYWAEDLFDRLPVNDYLRHVIGMLVVGVTIYLLMARTGHYWIEGVGYATIQEILQGTLTAAGFMVLLAGLKLLSTSLTLGSGASGGVFSPALFIGATLGAAFATVVDAVAPGMHLNPVNAAVVGMACMVGASTGAAVTAVVMTFEMTRDFQVLIPLIVAVSLAYLVRRSLMSDTIYTLKLSRRGQQLPAALQSSLYLTRRAVDFVHAPFVVKPADATLSDLPLTWGRRNSHIVLAGPDGGVAGVVTAHRIGEARRSQRSPATPLLDLAGTKPTFAPADAQIVDLIGVLRGSGVHLTVLTEDGARAPARAVKGVLTHEDVVEATNMAQTLRRTPVARTDIAGPDD</sequence>
<evidence type="ECO:0000256" key="10">
    <source>
        <dbReference type="SAM" id="Phobius"/>
    </source>
</evidence>
<comment type="caution">
    <text evidence="11">The sequence shown here is derived from an EMBL/GenBank/DDBJ whole genome shotgun (WGS) entry which is preliminary data.</text>
</comment>
<dbReference type="InterPro" id="IPR050368">
    <property type="entry name" value="ClC-type_chloride_channel"/>
</dbReference>
<evidence type="ECO:0000256" key="1">
    <source>
        <dbReference type="ARBA" id="ARBA00004141"/>
    </source>
</evidence>
<protein>
    <submittedName>
        <fullName evidence="11">Chloride channel protein</fullName>
    </submittedName>
</protein>
<comment type="subcellular location">
    <subcellularLocation>
        <location evidence="1">Membrane</location>
        <topology evidence="1">Multi-pass membrane protein</topology>
    </subcellularLocation>
</comment>
<dbReference type="SUPFAM" id="SSF54631">
    <property type="entry name" value="CBS-domain pair"/>
    <property type="match status" value="1"/>
</dbReference>
<evidence type="ECO:0000313" key="12">
    <source>
        <dbReference type="Proteomes" id="UP001232536"/>
    </source>
</evidence>
<reference evidence="11 12" key="1">
    <citation type="submission" date="2023-07" db="EMBL/GenBank/DDBJ databases">
        <title>Description of novel actinomycetes strains, isolated from tidal flat sediment.</title>
        <authorList>
            <person name="Lu C."/>
        </authorList>
    </citation>
    <scope>NUCLEOTIDE SEQUENCE [LARGE SCALE GENOMIC DNA]</scope>
    <source>
        <strain evidence="11 12">SYSU T00b441</strain>
    </source>
</reference>
<feature type="transmembrane region" description="Helical" evidence="10">
    <location>
        <begin position="380"/>
        <end position="402"/>
    </location>
</feature>
<dbReference type="Gene3D" id="1.10.3080.10">
    <property type="entry name" value="Clc chloride channel"/>
    <property type="match status" value="1"/>
</dbReference>
<evidence type="ECO:0000256" key="5">
    <source>
        <dbReference type="ARBA" id="ARBA00023065"/>
    </source>
</evidence>
<feature type="transmembrane region" description="Helical" evidence="10">
    <location>
        <begin position="236"/>
        <end position="254"/>
    </location>
</feature>
<keyword evidence="7" id="KW-0869">Chloride channel</keyword>
<dbReference type="CDD" id="cd00400">
    <property type="entry name" value="Voltage_gated_ClC"/>
    <property type="match status" value="1"/>
</dbReference>
<feature type="transmembrane region" description="Helical" evidence="10">
    <location>
        <begin position="274"/>
        <end position="291"/>
    </location>
</feature>
<evidence type="ECO:0000256" key="6">
    <source>
        <dbReference type="ARBA" id="ARBA00023136"/>
    </source>
</evidence>
<dbReference type="InterPro" id="IPR001807">
    <property type="entry name" value="ClC"/>
</dbReference>
<organism evidence="11 12">
    <name type="scientific">Actinotalea lenta</name>
    <dbReference type="NCBI Taxonomy" id="3064654"/>
    <lineage>
        <taxon>Bacteria</taxon>
        <taxon>Bacillati</taxon>
        <taxon>Actinomycetota</taxon>
        <taxon>Actinomycetes</taxon>
        <taxon>Micrococcales</taxon>
        <taxon>Cellulomonadaceae</taxon>
        <taxon>Actinotalea</taxon>
    </lineage>
</organism>
<accession>A0ABT9D4X9</accession>